<dbReference type="EMBL" id="LUTY01000279">
    <property type="protein sequence ID" value="OAD23586.1"/>
    <property type="molecule type" value="Genomic_DNA"/>
</dbReference>
<sequence length="84" mass="9419">MKKILSETSFFATRDQILILTLDKKIPDNPHQNRLSALLGSNVRGGLKLYNLLIFNIYLAADFLKAFINLFPIGAFLKLPSLIG</sequence>
<keyword evidence="3" id="KW-1185">Reference proteome</keyword>
<keyword evidence="1" id="KW-0812">Transmembrane</keyword>
<evidence type="ECO:0000313" key="3">
    <source>
        <dbReference type="Proteomes" id="UP000076962"/>
    </source>
</evidence>
<organism evidence="2 3">
    <name type="scientific">Candidatus Thiomargarita nelsonii</name>
    <dbReference type="NCBI Taxonomy" id="1003181"/>
    <lineage>
        <taxon>Bacteria</taxon>
        <taxon>Pseudomonadati</taxon>
        <taxon>Pseudomonadota</taxon>
        <taxon>Gammaproteobacteria</taxon>
        <taxon>Thiotrichales</taxon>
        <taxon>Thiotrichaceae</taxon>
        <taxon>Thiomargarita</taxon>
    </lineage>
</organism>
<accession>A0A176S6R3</accession>
<keyword evidence="1" id="KW-1133">Transmembrane helix</keyword>
<feature type="transmembrane region" description="Helical" evidence="1">
    <location>
        <begin position="52"/>
        <end position="77"/>
    </location>
</feature>
<comment type="caution">
    <text evidence="2">The sequence shown here is derived from an EMBL/GenBank/DDBJ whole genome shotgun (WGS) entry which is preliminary data.</text>
</comment>
<reference evidence="2 3" key="1">
    <citation type="submission" date="2016-05" db="EMBL/GenBank/DDBJ databases">
        <title>Single-cell genome of chain-forming Candidatus Thiomargarita nelsonii and comparison to other large sulfur-oxidizing bacteria.</title>
        <authorList>
            <person name="Winkel M."/>
            <person name="Salman V."/>
            <person name="Woyke T."/>
            <person name="Schulz-Vogt H."/>
            <person name="Richter M."/>
            <person name="Flood B."/>
            <person name="Bailey J."/>
            <person name="Amann R."/>
            <person name="Mussmann M."/>
        </authorList>
    </citation>
    <scope>NUCLEOTIDE SEQUENCE [LARGE SCALE GENOMIC DNA]</scope>
    <source>
        <strain evidence="2 3">THI036</strain>
    </source>
</reference>
<protein>
    <submittedName>
        <fullName evidence="2">Uncharacterized protein</fullName>
    </submittedName>
</protein>
<proteinExistence type="predicted"/>
<evidence type="ECO:0000313" key="2">
    <source>
        <dbReference type="EMBL" id="OAD23586.1"/>
    </source>
</evidence>
<name>A0A176S6R3_9GAMM</name>
<gene>
    <name evidence="2" type="ORF">THIOM_000578</name>
</gene>
<dbReference type="AlphaFoldDB" id="A0A176S6R3"/>
<dbReference type="Proteomes" id="UP000076962">
    <property type="component" value="Unassembled WGS sequence"/>
</dbReference>
<evidence type="ECO:0000256" key="1">
    <source>
        <dbReference type="SAM" id="Phobius"/>
    </source>
</evidence>
<keyword evidence="1" id="KW-0472">Membrane</keyword>